<organism evidence="6 7">
    <name type="scientific">Citrus sinensis</name>
    <name type="common">Sweet orange</name>
    <name type="synonym">Citrus aurantium var. sinensis</name>
    <dbReference type="NCBI Taxonomy" id="2711"/>
    <lineage>
        <taxon>Eukaryota</taxon>
        <taxon>Viridiplantae</taxon>
        <taxon>Streptophyta</taxon>
        <taxon>Embryophyta</taxon>
        <taxon>Tracheophyta</taxon>
        <taxon>Spermatophyta</taxon>
        <taxon>Magnoliopsida</taxon>
        <taxon>eudicotyledons</taxon>
        <taxon>Gunneridae</taxon>
        <taxon>Pentapetalae</taxon>
        <taxon>rosids</taxon>
        <taxon>malvids</taxon>
        <taxon>Sapindales</taxon>
        <taxon>Rutaceae</taxon>
        <taxon>Aurantioideae</taxon>
        <taxon>Citrus</taxon>
    </lineage>
</organism>
<accession>A0A067FQQ5</accession>
<evidence type="ECO:0000313" key="7">
    <source>
        <dbReference type="Proteomes" id="UP000027120"/>
    </source>
</evidence>
<evidence type="ECO:0000256" key="3">
    <source>
        <dbReference type="ARBA" id="ARBA00023163"/>
    </source>
</evidence>
<dbReference type="InterPro" id="IPR011598">
    <property type="entry name" value="bHLH_dom"/>
</dbReference>
<feature type="domain" description="BHLH" evidence="5">
    <location>
        <begin position="149"/>
        <end position="201"/>
    </location>
</feature>
<name>A0A067FQQ5_CITSI</name>
<dbReference type="GO" id="GO:0005634">
    <property type="term" value="C:nucleus"/>
    <property type="evidence" value="ECO:0007669"/>
    <property type="project" value="UniProtKB-SubCell"/>
</dbReference>
<dbReference type="STRING" id="2711.A0A067FQQ5"/>
<dbReference type="GO" id="GO:0048658">
    <property type="term" value="P:anther wall tapetum development"/>
    <property type="evidence" value="ECO:0000318"/>
    <property type="project" value="GO_Central"/>
</dbReference>
<dbReference type="InterPro" id="IPR045895">
    <property type="entry name" value="bHLH91-like"/>
</dbReference>
<dbReference type="SUPFAM" id="SSF47459">
    <property type="entry name" value="HLH, helix-loop-helix DNA-binding domain"/>
    <property type="match status" value="1"/>
</dbReference>
<dbReference type="AlphaFoldDB" id="A0A067FQQ5"/>
<evidence type="ECO:0000256" key="4">
    <source>
        <dbReference type="ARBA" id="ARBA00023242"/>
    </source>
</evidence>
<keyword evidence="7" id="KW-1185">Reference proteome</keyword>
<dbReference type="Gene3D" id="4.10.280.10">
    <property type="entry name" value="Helix-loop-helix DNA-binding domain"/>
    <property type="match status" value="1"/>
</dbReference>
<evidence type="ECO:0000256" key="2">
    <source>
        <dbReference type="ARBA" id="ARBA00023015"/>
    </source>
</evidence>
<keyword evidence="4" id="KW-0539">Nucleus</keyword>
<dbReference type="PANTHER" id="PTHR46834">
    <property type="entry name" value="TRANSCRIPTION FACTOR BHLH91"/>
    <property type="match status" value="1"/>
</dbReference>
<dbReference type="Proteomes" id="UP000027120">
    <property type="component" value="Unassembled WGS sequence"/>
</dbReference>
<reference evidence="6 7" key="1">
    <citation type="submission" date="2014-04" db="EMBL/GenBank/DDBJ databases">
        <authorList>
            <consortium name="International Citrus Genome Consortium"/>
            <person name="Gmitter F."/>
            <person name="Chen C."/>
            <person name="Farmerie W."/>
            <person name="Harkins T."/>
            <person name="Desany B."/>
            <person name="Mohiuddin M."/>
            <person name="Kodira C."/>
            <person name="Borodovsky M."/>
            <person name="Lomsadze A."/>
            <person name="Burns P."/>
            <person name="Jenkins J."/>
            <person name="Prochnik S."/>
            <person name="Shu S."/>
            <person name="Chapman J."/>
            <person name="Pitluck S."/>
            <person name="Schmutz J."/>
            <person name="Rokhsar D."/>
        </authorList>
    </citation>
    <scope>NUCLEOTIDE SEQUENCE</scope>
</reference>
<dbReference type="EMBL" id="KK784903">
    <property type="protein sequence ID" value="KDO65531.1"/>
    <property type="molecule type" value="Genomic_DNA"/>
</dbReference>
<protein>
    <recommendedName>
        <fullName evidence="5">BHLH domain-containing protein</fullName>
    </recommendedName>
</protein>
<dbReference type="PROSITE" id="PS50888">
    <property type="entry name" value="BHLH"/>
    <property type="match status" value="1"/>
</dbReference>
<gene>
    <name evidence="6" type="ORF">CISIN_1g043851mg</name>
</gene>
<dbReference type="GO" id="GO:0006355">
    <property type="term" value="P:regulation of DNA-templated transcription"/>
    <property type="evidence" value="ECO:0000318"/>
    <property type="project" value="GO_Central"/>
</dbReference>
<dbReference type="GO" id="GO:0009555">
    <property type="term" value="P:pollen development"/>
    <property type="evidence" value="ECO:0000318"/>
    <property type="project" value="GO_Central"/>
</dbReference>
<dbReference type="Pfam" id="PF00010">
    <property type="entry name" value="HLH"/>
    <property type="match status" value="1"/>
</dbReference>
<keyword evidence="2" id="KW-0805">Transcription regulation</keyword>
<comment type="subcellular location">
    <subcellularLocation>
        <location evidence="1">Nucleus</location>
    </subcellularLocation>
</comment>
<dbReference type="PANTHER" id="PTHR46834:SF1">
    <property type="entry name" value="TRANSCRIPTION FACTOR BHLH10"/>
    <property type="match status" value="1"/>
</dbReference>
<dbReference type="GO" id="GO:0046983">
    <property type="term" value="F:protein dimerization activity"/>
    <property type="evidence" value="ECO:0007669"/>
    <property type="project" value="InterPro"/>
</dbReference>
<evidence type="ECO:0000259" key="5">
    <source>
        <dbReference type="PROSITE" id="PS50888"/>
    </source>
</evidence>
<sequence length="387" mass="43748">MYEEIADFFDPNSMTEDAAVAFNGENFNPINTHLIHDPNQVLQYEQSNWDSQQANGQQAPDLFNLLHLSPGCHGLTGHLPSSSIAPPALYDPIFHSNLPSQQPPLFGEFFQSSNYEDGNGGHFNNCVLDEFNGDIGMAFTGTKRVKATGKAKKPIISERQRRVEMNDKFAVLRNLVPNPNNKVRIYLISSVKVVNLLIKNMVNFLIICTNNKLRVIEHRWWEMLVSTSKSFRDRSMSSNHLWSEKDLQEKLGATNERHNIEGCDHDMKPAPLVDPNNTASLRSSWLQRKSKDIEVDVRIVDDEVTVKILQRKKIDNCLLFLSKVFDEMQLDLQHVAGGHIGDYYSFLLNSKIHEGSCVYAGAIVNKLIEVMDRQYAAASIAPMNCSN</sequence>
<proteinExistence type="predicted"/>
<evidence type="ECO:0000256" key="1">
    <source>
        <dbReference type="ARBA" id="ARBA00004123"/>
    </source>
</evidence>
<keyword evidence="3" id="KW-0804">Transcription</keyword>
<evidence type="ECO:0000313" key="6">
    <source>
        <dbReference type="EMBL" id="KDO65531.1"/>
    </source>
</evidence>
<dbReference type="InterPro" id="IPR036638">
    <property type="entry name" value="HLH_DNA-bd_sf"/>
</dbReference>